<evidence type="ECO:0000313" key="3">
    <source>
        <dbReference type="Proteomes" id="UP000177583"/>
    </source>
</evidence>
<protein>
    <recommendedName>
        <fullName evidence="1">RsbT co-antagonist protein RsbRD N-terminal domain-containing protein</fullName>
    </recommendedName>
</protein>
<comment type="caution">
    <text evidence="2">The sequence shown here is derived from an EMBL/GenBank/DDBJ whole genome shotgun (WGS) entry which is preliminary data.</text>
</comment>
<dbReference type="InterPro" id="IPR025751">
    <property type="entry name" value="RsbRD_N_dom"/>
</dbReference>
<dbReference type="EMBL" id="MFNF01000061">
    <property type="protein sequence ID" value="OGG99037.1"/>
    <property type="molecule type" value="Genomic_DNA"/>
</dbReference>
<dbReference type="Proteomes" id="UP000177583">
    <property type="component" value="Unassembled WGS sequence"/>
</dbReference>
<proteinExistence type="predicted"/>
<dbReference type="Pfam" id="PF14361">
    <property type="entry name" value="RsbRD_N"/>
    <property type="match status" value="1"/>
</dbReference>
<accession>A0A1F6GLS5</accession>
<organism evidence="2 3">
    <name type="scientific">Candidatus Lambdaproteobacteria bacterium RIFOXYD2_FULL_56_26</name>
    <dbReference type="NCBI Taxonomy" id="1817773"/>
    <lineage>
        <taxon>Bacteria</taxon>
        <taxon>Pseudomonadati</taxon>
        <taxon>Pseudomonadota</taxon>
        <taxon>Candidatus Lambdaproteobacteria</taxon>
    </lineage>
</organism>
<sequence>MDLETLLREQQDSILEAWLNAVFELYPVEAWRFLKSSRDFYQNPLGHTLASGLRGLYAELLEGTDANKLAPLLDQVIRVLAVQELLPSQALNFLFYLKRIVRTQAEKQGLSPQDPELLGFDNVVDQLLRLSFDIYVKCRERIFQLKVEEQTLQTEKLIQLANSGFGALRKL</sequence>
<name>A0A1F6GLS5_9PROT</name>
<gene>
    <name evidence="2" type="ORF">A2557_09735</name>
</gene>
<feature type="domain" description="RsbT co-antagonist protein RsbRD N-terminal" evidence="1">
    <location>
        <begin position="12"/>
        <end position="145"/>
    </location>
</feature>
<reference evidence="2 3" key="1">
    <citation type="journal article" date="2016" name="Nat. Commun.">
        <title>Thousands of microbial genomes shed light on interconnected biogeochemical processes in an aquifer system.</title>
        <authorList>
            <person name="Anantharaman K."/>
            <person name="Brown C.T."/>
            <person name="Hug L.A."/>
            <person name="Sharon I."/>
            <person name="Castelle C.J."/>
            <person name="Probst A.J."/>
            <person name="Thomas B.C."/>
            <person name="Singh A."/>
            <person name="Wilkins M.J."/>
            <person name="Karaoz U."/>
            <person name="Brodie E.L."/>
            <person name="Williams K.H."/>
            <person name="Hubbard S.S."/>
            <person name="Banfield J.F."/>
        </authorList>
    </citation>
    <scope>NUCLEOTIDE SEQUENCE [LARGE SCALE GENOMIC DNA]</scope>
</reference>
<dbReference type="AlphaFoldDB" id="A0A1F6GLS5"/>
<evidence type="ECO:0000259" key="1">
    <source>
        <dbReference type="Pfam" id="PF14361"/>
    </source>
</evidence>
<evidence type="ECO:0000313" key="2">
    <source>
        <dbReference type="EMBL" id="OGG99037.1"/>
    </source>
</evidence>